<evidence type="ECO:0000256" key="1">
    <source>
        <dbReference type="ARBA" id="ARBA00010634"/>
    </source>
</evidence>
<protein>
    <submittedName>
        <fullName evidence="5">VacJ family lipoprotein</fullName>
    </submittedName>
</protein>
<dbReference type="InterPro" id="IPR007428">
    <property type="entry name" value="MlaA"/>
</dbReference>
<gene>
    <name evidence="5" type="ORF">NEE01_22215</name>
</gene>
<keyword evidence="6" id="KW-1185">Reference proteome</keyword>
<dbReference type="RefSeq" id="WP_265271582.1">
    <property type="nucleotide sequence ID" value="NZ_JANFAV010000023.1"/>
</dbReference>
<evidence type="ECO:0000256" key="2">
    <source>
        <dbReference type="ARBA" id="ARBA00022729"/>
    </source>
</evidence>
<comment type="similarity">
    <text evidence="1">Belongs to the MlaA family.</text>
</comment>
<comment type="caution">
    <text evidence="5">The sequence shown here is derived from an EMBL/GenBank/DDBJ whole genome shotgun (WGS) entry which is preliminary data.</text>
</comment>
<dbReference type="Proteomes" id="UP001165565">
    <property type="component" value="Unassembled WGS sequence"/>
</dbReference>
<sequence>MTVPFLLPVAVLVAAPAQAQPIDTAPPAAVVVPAQAAPPVVVAPPPPPPATPASAEAPRELADPLADPATTTAAAPPTPAASRHYPGDPLEGFNRAMFGIHQGLDKAIYRPAAMGYKHIVPKPVRSGVRNFFSNLTEPVVFANYLLQLRFGKALRPFARFLVNSTIGIGGLFDVAKRKPFHIPHKDNFFGDTLAYYGVGPGPYLFLPLVGPTTLRDILGGPLDGIGWPLVIGEPFTNWRYQFGSLAVTGLDLRAESDADLRALFSGAVDPYATLRSVWLQNRAAEVAALHDHGTGETPATELDDPLHDPGAGTAPPAAKSDNPRELQDPLTDPASPVPH</sequence>
<evidence type="ECO:0000256" key="3">
    <source>
        <dbReference type="SAM" id="MobiDB-lite"/>
    </source>
</evidence>
<organism evidence="5 6">
    <name type="scientific">Sphingomonas lycopersici</name>
    <dbReference type="NCBI Taxonomy" id="2951807"/>
    <lineage>
        <taxon>Bacteria</taxon>
        <taxon>Pseudomonadati</taxon>
        <taxon>Pseudomonadota</taxon>
        <taxon>Alphaproteobacteria</taxon>
        <taxon>Sphingomonadales</taxon>
        <taxon>Sphingomonadaceae</taxon>
        <taxon>Sphingomonas</taxon>
    </lineage>
</organism>
<name>A0AA41ZIE2_9SPHN</name>
<dbReference type="EMBL" id="JANFAV010000023">
    <property type="protein sequence ID" value="MCW6537504.1"/>
    <property type="molecule type" value="Genomic_DNA"/>
</dbReference>
<evidence type="ECO:0000256" key="4">
    <source>
        <dbReference type="SAM" id="SignalP"/>
    </source>
</evidence>
<dbReference type="AlphaFoldDB" id="A0AA41ZIE2"/>
<reference evidence="5" key="1">
    <citation type="submission" date="2022-06" db="EMBL/GenBank/DDBJ databases">
        <title>Sphingomonas sp. nov. isolated from rhizosphere soil of tomato.</title>
        <authorList>
            <person name="Dong H."/>
            <person name="Gao R."/>
        </authorList>
    </citation>
    <scope>NUCLEOTIDE SEQUENCE</scope>
    <source>
        <strain evidence="5">MMSM24</strain>
    </source>
</reference>
<dbReference type="GO" id="GO:0120010">
    <property type="term" value="P:intermembrane phospholipid transfer"/>
    <property type="evidence" value="ECO:0007669"/>
    <property type="project" value="TreeGrafter"/>
</dbReference>
<dbReference type="PANTHER" id="PTHR30035:SF3">
    <property type="entry name" value="INTERMEMBRANE PHOSPHOLIPID TRANSPORT SYSTEM LIPOPROTEIN MLAA"/>
    <property type="match status" value="1"/>
</dbReference>
<proteinExistence type="inferred from homology"/>
<evidence type="ECO:0000313" key="6">
    <source>
        <dbReference type="Proteomes" id="UP001165565"/>
    </source>
</evidence>
<dbReference type="Pfam" id="PF04333">
    <property type="entry name" value="MlaA"/>
    <property type="match status" value="1"/>
</dbReference>
<feature type="region of interest" description="Disordered" evidence="3">
    <location>
        <begin position="293"/>
        <end position="339"/>
    </location>
</feature>
<dbReference type="PRINTS" id="PR01805">
    <property type="entry name" value="VACJLIPOPROT"/>
</dbReference>
<accession>A0AA41ZIE2</accession>
<keyword evidence="5" id="KW-0449">Lipoprotein</keyword>
<dbReference type="PANTHER" id="PTHR30035">
    <property type="entry name" value="LIPOPROTEIN VACJ-RELATED"/>
    <property type="match status" value="1"/>
</dbReference>
<feature type="chain" id="PRO_5041290337" evidence="4">
    <location>
        <begin position="20"/>
        <end position="339"/>
    </location>
</feature>
<dbReference type="GO" id="GO:0016020">
    <property type="term" value="C:membrane"/>
    <property type="evidence" value="ECO:0007669"/>
    <property type="project" value="InterPro"/>
</dbReference>
<evidence type="ECO:0000313" key="5">
    <source>
        <dbReference type="EMBL" id="MCW6537504.1"/>
    </source>
</evidence>
<feature type="signal peptide" evidence="4">
    <location>
        <begin position="1"/>
        <end position="19"/>
    </location>
</feature>
<keyword evidence="2 4" id="KW-0732">Signal</keyword>